<dbReference type="AlphaFoldDB" id="A0A061SVV8"/>
<keyword evidence="2" id="KW-1185">Reference proteome</keyword>
<dbReference type="EMBL" id="JEMU01000004">
    <property type="protein sequence ID" value="KAJ04013.1"/>
    <property type="molecule type" value="Genomic_DNA"/>
</dbReference>
<protein>
    <recommendedName>
        <fullName evidence="3">Glycosyl transferase family 1</fullName>
    </recommendedName>
</protein>
<gene>
    <name evidence="1" type="ORF">PM02_05660</name>
</gene>
<sequence>MLVDFFDHEALAAQVVDVLARPDDFARLGSAARAHAVEHYDFLRTCLPEHIAQINALVPKDKQIVI</sequence>
<name>A0A061SVV8_9RHOB</name>
<evidence type="ECO:0000313" key="1">
    <source>
        <dbReference type="EMBL" id="KAJ04013.1"/>
    </source>
</evidence>
<dbReference type="SUPFAM" id="SSF53756">
    <property type="entry name" value="UDP-Glycosyltransferase/glycogen phosphorylase"/>
    <property type="match status" value="1"/>
</dbReference>
<accession>A0A061SVV8</accession>
<organism evidence="1 2">
    <name type="scientific">Sulfitobacter mediterraneus</name>
    <dbReference type="NCBI Taxonomy" id="83219"/>
    <lineage>
        <taxon>Bacteria</taxon>
        <taxon>Pseudomonadati</taxon>
        <taxon>Pseudomonadota</taxon>
        <taxon>Alphaproteobacteria</taxon>
        <taxon>Rhodobacterales</taxon>
        <taxon>Roseobacteraceae</taxon>
        <taxon>Sulfitobacter</taxon>
    </lineage>
</organism>
<dbReference type="Proteomes" id="UP000027337">
    <property type="component" value="Unassembled WGS sequence"/>
</dbReference>
<dbReference type="STRING" id="83219.PM02_05660"/>
<comment type="caution">
    <text evidence="1">The sequence shown here is derived from an EMBL/GenBank/DDBJ whole genome shotgun (WGS) entry which is preliminary data.</text>
</comment>
<proteinExistence type="predicted"/>
<reference evidence="1 2" key="1">
    <citation type="journal article" date="2014" name="Genome Announc.">
        <title>Draft Genome Sequences of Two Isolates of the Roseobacter Group, Sulfitobacter sp. Strains 3SOLIMAR09 and 1FIGIMAR09, from Harbors of Mallorca Island (Mediterranean Sea).</title>
        <authorList>
            <person name="Mas-Llado M."/>
            <person name="Pina-Villalonga J.M."/>
            <person name="Brunet-Galmes I."/>
            <person name="Nogales B."/>
            <person name="Bosch R."/>
        </authorList>
    </citation>
    <scope>NUCLEOTIDE SEQUENCE [LARGE SCALE GENOMIC DNA]</scope>
    <source>
        <strain evidence="1 2">1FIGIMAR09</strain>
    </source>
</reference>
<evidence type="ECO:0000313" key="2">
    <source>
        <dbReference type="Proteomes" id="UP000027337"/>
    </source>
</evidence>
<evidence type="ECO:0008006" key="3">
    <source>
        <dbReference type="Google" id="ProtNLM"/>
    </source>
</evidence>
<dbReference type="eggNOG" id="COG0438">
    <property type="taxonomic scope" value="Bacteria"/>
</dbReference>